<gene>
    <name evidence="1" type="ORF">Bpfe_029420</name>
</gene>
<protein>
    <submittedName>
        <fullName evidence="1">Baculoviral IAP repeat-containing protein 2-like isoform X3</fullName>
    </submittedName>
</protein>
<reference evidence="1" key="1">
    <citation type="journal article" date="2023" name="PLoS Negl. Trop. Dis.">
        <title>A genome sequence for Biomphalaria pfeifferi, the major vector snail for the human-infecting parasite Schistosoma mansoni.</title>
        <authorList>
            <person name="Bu L."/>
            <person name="Lu L."/>
            <person name="Laidemitt M.R."/>
            <person name="Zhang S.M."/>
            <person name="Mutuku M."/>
            <person name="Mkoji G."/>
            <person name="Steinauer M."/>
            <person name="Loker E.S."/>
        </authorList>
    </citation>
    <scope>NUCLEOTIDE SEQUENCE</scope>
    <source>
        <strain evidence="1">KasaAsao</strain>
    </source>
</reference>
<evidence type="ECO:0000313" key="2">
    <source>
        <dbReference type="Proteomes" id="UP001233172"/>
    </source>
</evidence>
<dbReference type="GO" id="GO:0005634">
    <property type="term" value="C:nucleus"/>
    <property type="evidence" value="ECO:0007669"/>
    <property type="project" value="TreeGrafter"/>
</dbReference>
<dbReference type="PANTHER" id="PTHR10044:SF139">
    <property type="entry name" value="DEATH-ASSOCIATED INHIBITOR OF APOPTOSIS 2"/>
    <property type="match status" value="1"/>
</dbReference>
<accession>A0AAD8EVP1</accession>
<dbReference type="SMART" id="SM00238">
    <property type="entry name" value="BIR"/>
    <property type="match status" value="1"/>
</dbReference>
<dbReference type="Gene3D" id="1.10.1170.10">
    <property type="entry name" value="Inhibitor Of Apoptosis Protein (2mihbC-IAP-1), Chain A"/>
    <property type="match status" value="1"/>
</dbReference>
<dbReference type="InterPro" id="IPR050784">
    <property type="entry name" value="IAP"/>
</dbReference>
<dbReference type="AlphaFoldDB" id="A0AAD8EVP1"/>
<dbReference type="GO" id="GO:0043027">
    <property type="term" value="F:cysteine-type endopeptidase inhibitor activity involved in apoptotic process"/>
    <property type="evidence" value="ECO:0007669"/>
    <property type="project" value="TreeGrafter"/>
</dbReference>
<comment type="caution">
    <text evidence="1">The sequence shown here is derived from an EMBL/GenBank/DDBJ whole genome shotgun (WGS) entry which is preliminary data.</text>
</comment>
<dbReference type="Proteomes" id="UP001233172">
    <property type="component" value="Unassembled WGS sequence"/>
</dbReference>
<reference evidence="1" key="2">
    <citation type="submission" date="2023-04" db="EMBL/GenBank/DDBJ databases">
        <authorList>
            <person name="Bu L."/>
            <person name="Lu L."/>
            <person name="Laidemitt M.R."/>
            <person name="Zhang S.M."/>
            <person name="Mutuku M."/>
            <person name="Mkoji G."/>
            <person name="Steinauer M."/>
            <person name="Loker E.S."/>
        </authorList>
    </citation>
    <scope>NUCLEOTIDE SEQUENCE</scope>
    <source>
        <strain evidence="1">KasaAsao</strain>
        <tissue evidence="1">Whole Snail</tissue>
    </source>
</reference>
<dbReference type="EMBL" id="JASAOG010000286">
    <property type="protein sequence ID" value="KAK0041148.1"/>
    <property type="molecule type" value="Genomic_DNA"/>
</dbReference>
<dbReference type="GO" id="GO:0043066">
    <property type="term" value="P:negative regulation of apoptotic process"/>
    <property type="evidence" value="ECO:0007669"/>
    <property type="project" value="TreeGrafter"/>
</dbReference>
<dbReference type="Pfam" id="PF00653">
    <property type="entry name" value="BIR"/>
    <property type="match status" value="1"/>
</dbReference>
<dbReference type="GO" id="GO:0051726">
    <property type="term" value="P:regulation of cell cycle"/>
    <property type="evidence" value="ECO:0007669"/>
    <property type="project" value="TreeGrafter"/>
</dbReference>
<proteinExistence type="predicted"/>
<evidence type="ECO:0000313" key="1">
    <source>
        <dbReference type="EMBL" id="KAK0041148.1"/>
    </source>
</evidence>
<dbReference type="SUPFAM" id="SSF57924">
    <property type="entry name" value="Inhibitor of apoptosis (IAP) repeat"/>
    <property type="match status" value="1"/>
</dbReference>
<sequence length="103" mass="11772">MRSNLNRPIQTTHPVPLYASLSTGNGLIVFISIDTFFVEIKQKIYSADGNCTRCFECGIGLRNWQPSDDVWIEHAKCRKTCAWLLEKGQKFIHDVAQIRGQMN</sequence>
<keyword evidence="2" id="KW-1185">Reference proteome</keyword>
<dbReference type="InterPro" id="IPR001370">
    <property type="entry name" value="BIR_rpt"/>
</dbReference>
<dbReference type="PANTHER" id="PTHR10044">
    <property type="entry name" value="INHIBITOR OF APOPTOSIS"/>
    <property type="match status" value="1"/>
</dbReference>
<feature type="non-terminal residue" evidence="1">
    <location>
        <position position="103"/>
    </location>
</feature>
<dbReference type="GO" id="GO:0005737">
    <property type="term" value="C:cytoplasm"/>
    <property type="evidence" value="ECO:0007669"/>
    <property type="project" value="TreeGrafter"/>
</dbReference>
<dbReference type="PROSITE" id="PS50143">
    <property type="entry name" value="BIR_REPEAT_2"/>
    <property type="match status" value="1"/>
</dbReference>
<organism evidence="1 2">
    <name type="scientific">Biomphalaria pfeifferi</name>
    <name type="common">Bloodfluke planorb</name>
    <name type="synonym">Freshwater snail</name>
    <dbReference type="NCBI Taxonomy" id="112525"/>
    <lineage>
        <taxon>Eukaryota</taxon>
        <taxon>Metazoa</taxon>
        <taxon>Spiralia</taxon>
        <taxon>Lophotrochozoa</taxon>
        <taxon>Mollusca</taxon>
        <taxon>Gastropoda</taxon>
        <taxon>Heterobranchia</taxon>
        <taxon>Euthyneura</taxon>
        <taxon>Panpulmonata</taxon>
        <taxon>Hygrophila</taxon>
        <taxon>Lymnaeoidea</taxon>
        <taxon>Planorbidae</taxon>
        <taxon>Biomphalaria</taxon>
    </lineage>
</organism>
<name>A0AAD8EVP1_BIOPF</name>